<evidence type="ECO:0000313" key="6">
    <source>
        <dbReference type="EMBL" id="AGX86517.1"/>
    </source>
</evidence>
<keyword evidence="3 5" id="KW-0687">Ribonucleoprotein</keyword>
<dbReference type="GO" id="GO:0003735">
    <property type="term" value="F:structural constituent of ribosome"/>
    <property type="evidence" value="ECO:0007669"/>
    <property type="project" value="InterPro"/>
</dbReference>
<dbReference type="GO" id="GO:0005840">
    <property type="term" value="C:ribosome"/>
    <property type="evidence" value="ECO:0007669"/>
    <property type="project" value="UniProtKB-KW"/>
</dbReference>
<reference evidence="6 7" key="1">
    <citation type="journal article" date="2013" name="Genome Biol.">
        <title>Genomic analysis reveals key aspects of prokaryotic symbiosis in the phototrophic consortium "Chlorochromatium aggregatum".</title>
        <authorList>
            <person name="Liu Z."/>
            <person name="Muller J."/>
            <person name="Li T."/>
            <person name="Alvey R.M."/>
            <person name="Vogl K."/>
            <person name="Frigaard N.U."/>
            <person name="Rockwell N.C."/>
            <person name="Boyd E.S."/>
            <person name="Tomsho L.P."/>
            <person name="Schuster S.C."/>
            <person name="Henke P."/>
            <person name="Rohde M."/>
            <person name="Overmann J."/>
            <person name="Bryant D.A."/>
        </authorList>
    </citation>
    <scope>NUCLEOTIDE SEQUENCE [LARGE SCALE GENOMIC DNA]</scope>
    <source>
        <strain evidence="6">CR</strain>
    </source>
</reference>
<evidence type="ECO:0000256" key="1">
    <source>
        <dbReference type="ARBA" id="ARBA00009254"/>
    </source>
</evidence>
<dbReference type="RefSeq" id="WP_022771338.1">
    <property type="nucleotide sequence ID" value="NC_022576.1"/>
</dbReference>
<evidence type="ECO:0000256" key="5">
    <source>
        <dbReference type="HAMAP-Rule" id="MF_00374"/>
    </source>
</evidence>
<accession>U5N592</accession>
<dbReference type="GO" id="GO:0006412">
    <property type="term" value="P:translation"/>
    <property type="evidence" value="ECO:0007669"/>
    <property type="project" value="UniProtKB-UniRule"/>
</dbReference>
<gene>
    <name evidence="5" type="primary">rpmC</name>
    <name evidence="6" type="ORF">Cenrod_0394</name>
</gene>
<dbReference type="HOGENOM" id="CLU_158491_1_1_4"/>
<comment type="similarity">
    <text evidence="1 5">Belongs to the universal ribosomal protein uL29 family.</text>
</comment>
<evidence type="ECO:0000256" key="3">
    <source>
        <dbReference type="ARBA" id="ARBA00023274"/>
    </source>
</evidence>
<dbReference type="KEGG" id="cbx:Cenrod_0394"/>
<evidence type="ECO:0000313" key="7">
    <source>
        <dbReference type="Proteomes" id="UP000017184"/>
    </source>
</evidence>
<dbReference type="GO" id="GO:1990904">
    <property type="term" value="C:ribonucleoprotein complex"/>
    <property type="evidence" value="ECO:0007669"/>
    <property type="project" value="UniProtKB-KW"/>
</dbReference>
<dbReference type="Gene3D" id="1.10.287.310">
    <property type="match status" value="1"/>
</dbReference>
<organism evidence="6 7">
    <name type="scientific">Candidatus Symbiobacter mobilis CR</name>
    <dbReference type="NCBI Taxonomy" id="946483"/>
    <lineage>
        <taxon>Bacteria</taxon>
        <taxon>Pseudomonadati</taxon>
        <taxon>Pseudomonadota</taxon>
        <taxon>Betaproteobacteria</taxon>
        <taxon>Burkholderiales</taxon>
        <taxon>Comamonadaceae</taxon>
    </lineage>
</organism>
<sequence>MEIKTNQLTTLRAMDIEGLRKEIRERQKAYFSLRMTRKTDVQFSVHQLRMARRGIAVAKTILVEKLRSSLTA</sequence>
<dbReference type="STRING" id="946483.Cenrod_0394"/>
<keyword evidence="2 5" id="KW-0689">Ribosomal protein</keyword>
<dbReference type="SUPFAM" id="SSF46561">
    <property type="entry name" value="Ribosomal protein L29 (L29p)"/>
    <property type="match status" value="1"/>
</dbReference>
<dbReference type="NCBIfam" id="TIGR00012">
    <property type="entry name" value="L29"/>
    <property type="match status" value="1"/>
</dbReference>
<dbReference type="EMBL" id="CP004885">
    <property type="protein sequence ID" value="AGX86517.1"/>
    <property type="molecule type" value="Genomic_DNA"/>
</dbReference>
<dbReference type="Proteomes" id="UP000017184">
    <property type="component" value="Chromosome"/>
</dbReference>
<dbReference type="HAMAP" id="MF_00374">
    <property type="entry name" value="Ribosomal_uL29"/>
    <property type="match status" value="1"/>
</dbReference>
<dbReference type="InterPro" id="IPR001854">
    <property type="entry name" value="Ribosomal_uL29"/>
</dbReference>
<dbReference type="InterPro" id="IPR036049">
    <property type="entry name" value="Ribosomal_uL29_sf"/>
</dbReference>
<keyword evidence="7" id="KW-1185">Reference proteome</keyword>
<name>U5N592_9BURK</name>
<evidence type="ECO:0000256" key="2">
    <source>
        <dbReference type="ARBA" id="ARBA00022980"/>
    </source>
</evidence>
<protein>
    <recommendedName>
        <fullName evidence="4 5">Large ribosomal subunit protein uL29</fullName>
    </recommendedName>
</protein>
<evidence type="ECO:0000256" key="4">
    <source>
        <dbReference type="ARBA" id="ARBA00035204"/>
    </source>
</evidence>
<dbReference type="AlphaFoldDB" id="U5N592"/>
<proteinExistence type="inferred from homology"/>
<dbReference type="Pfam" id="PF00831">
    <property type="entry name" value="Ribosomal_L29"/>
    <property type="match status" value="1"/>
</dbReference>